<proteinExistence type="predicted"/>
<evidence type="ECO:0000313" key="1">
    <source>
        <dbReference type="EMBL" id="QFZ18674.1"/>
    </source>
</evidence>
<name>A0A5Q0GYT1_SACSY</name>
<organism evidence="1 2">
    <name type="scientific">Saccharothrix syringae</name>
    <name type="common">Nocardiopsis syringae</name>
    <dbReference type="NCBI Taxonomy" id="103733"/>
    <lineage>
        <taxon>Bacteria</taxon>
        <taxon>Bacillati</taxon>
        <taxon>Actinomycetota</taxon>
        <taxon>Actinomycetes</taxon>
        <taxon>Pseudonocardiales</taxon>
        <taxon>Pseudonocardiaceae</taxon>
        <taxon>Saccharothrix</taxon>
    </lineage>
</organism>
<gene>
    <name evidence="1" type="ORF">EKG83_15450</name>
</gene>
<evidence type="ECO:0000313" key="2">
    <source>
        <dbReference type="Proteomes" id="UP000325787"/>
    </source>
</evidence>
<dbReference type="KEGG" id="ssyi:EKG83_15450"/>
<dbReference type="OrthoDB" id="3504495at2"/>
<protein>
    <submittedName>
        <fullName evidence="1">XRE family transcriptional regulator</fullName>
    </submittedName>
</protein>
<sequence length="422" mass="45273">MPGPNDLLRAARKRTASAALPTESMSRRELAEAVNAWLWRTTGKRYSLDAHTIARYERGSVRWPGAHYRAALRHVLGVATDAELGFRAMSAPLPVDVAASTVASSSDEHVVETDWQVRALPGPAGRPGALRFATALVEGLHRDYQAARYAEVAAALPGVTDTVTGLVEGTIRDRHRQALSLRCQAAVVEAKLATKFGDGITAYRAAERARAAVEEGEDTFGQVAAAYQLVCALPHLGGADEAERHAASVAGAITEEDPTGWTWRGMLTLMGAVIAARRADRVEAHGRLVEAERLATCLGRDGNIGFTAFGPTNVQIHRIAVAVATDDPRAVLAVGLALDVEALSPGLHGRRGQFHLDNAWAHARLREDPLAVIHLLEAERVAPQFLRSQRTAHTVVGQLPARERRHAVPGLRGLADRMGVSA</sequence>
<dbReference type="AlphaFoldDB" id="A0A5Q0GYT1"/>
<accession>A0A5Q0GYT1</accession>
<dbReference type="EMBL" id="CP034550">
    <property type="protein sequence ID" value="QFZ18674.1"/>
    <property type="molecule type" value="Genomic_DNA"/>
</dbReference>
<reference evidence="2" key="1">
    <citation type="journal article" date="2021" name="Curr. Microbiol.">
        <title>Complete genome of nocamycin-producing strain Saccharothrix syringae NRRL B-16468 reveals the biosynthetic potential for secondary metabolites.</title>
        <authorList>
            <person name="Mo X."/>
            <person name="Yang S."/>
        </authorList>
    </citation>
    <scope>NUCLEOTIDE SEQUENCE [LARGE SCALE GENOMIC DNA]</scope>
    <source>
        <strain evidence="2">ATCC 51364 / DSM 43886 / JCM 6844 / KCTC 9398 / NBRC 14523 / NRRL B-16468 / INA 2240</strain>
    </source>
</reference>
<dbReference type="RefSeq" id="WP_051766414.1">
    <property type="nucleotide sequence ID" value="NZ_CP034550.1"/>
</dbReference>
<keyword evidence="2" id="KW-1185">Reference proteome</keyword>
<dbReference type="Proteomes" id="UP000325787">
    <property type="component" value="Chromosome"/>
</dbReference>